<keyword evidence="5" id="KW-1185">Reference proteome</keyword>
<feature type="compositionally biased region" description="Basic and acidic residues" evidence="2">
    <location>
        <begin position="133"/>
        <end position="153"/>
    </location>
</feature>
<dbReference type="Pfam" id="PF04739">
    <property type="entry name" value="AMPKBI"/>
    <property type="match status" value="1"/>
</dbReference>
<dbReference type="InterPro" id="IPR037256">
    <property type="entry name" value="ASC_dom_sf"/>
</dbReference>
<dbReference type="InterPro" id="IPR013783">
    <property type="entry name" value="Ig-like_fold"/>
</dbReference>
<organism evidence="4 5">
    <name type="scientific">Crepidotus variabilis</name>
    <dbReference type="NCBI Taxonomy" id="179855"/>
    <lineage>
        <taxon>Eukaryota</taxon>
        <taxon>Fungi</taxon>
        <taxon>Dikarya</taxon>
        <taxon>Basidiomycota</taxon>
        <taxon>Agaricomycotina</taxon>
        <taxon>Agaricomycetes</taxon>
        <taxon>Agaricomycetidae</taxon>
        <taxon>Agaricales</taxon>
        <taxon>Agaricineae</taxon>
        <taxon>Crepidotaceae</taxon>
        <taxon>Crepidotus</taxon>
    </lineage>
</organism>
<protein>
    <submittedName>
        <fullName evidence="4">5'-AMP-activated protein kinase beta subunit, interation domain-containing protein</fullName>
    </submittedName>
</protein>
<proteinExistence type="inferred from homology"/>
<dbReference type="Gene3D" id="6.20.250.60">
    <property type="match status" value="1"/>
</dbReference>
<feature type="compositionally biased region" description="Low complexity" evidence="2">
    <location>
        <begin position="193"/>
        <end position="207"/>
    </location>
</feature>
<feature type="compositionally biased region" description="Basic and acidic residues" evidence="2">
    <location>
        <begin position="180"/>
        <end position="192"/>
    </location>
</feature>
<feature type="compositionally biased region" description="Low complexity" evidence="2">
    <location>
        <begin position="785"/>
        <end position="803"/>
    </location>
</feature>
<dbReference type="GO" id="GO:0007165">
    <property type="term" value="P:signal transduction"/>
    <property type="evidence" value="ECO:0007669"/>
    <property type="project" value="TreeGrafter"/>
</dbReference>
<dbReference type="SUPFAM" id="SSF160219">
    <property type="entry name" value="AMPKBI-like"/>
    <property type="match status" value="1"/>
</dbReference>
<feature type="compositionally biased region" description="Low complexity" evidence="2">
    <location>
        <begin position="77"/>
        <end position="90"/>
    </location>
</feature>
<feature type="domain" description="Association with the SNF1 complex (ASC)" evidence="3">
    <location>
        <begin position="500"/>
        <end position="865"/>
    </location>
</feature>
<evidence type="ECO:0000256" key="2">
    <source>
        <dbReference type="SAM" id="MobiDB-lite"/>
    </source>
</evidence>
<dbReference type="EMBL" id="MU157883">
    <property type="protein sequence ID" value="KAF9525489.1"/>
    <property type="molecule type" value="Genomic_DNA"/>
</dbReference>
<feature type="compositionally biased region" description="Basic and acidic residues" evidence="2">
    <location>
        <begin position="617"/>
        <end position="669"/>
    </location>
</feature>
<feature type="region of interest" description="Disordered" evidence="2">
    <location>
        <begin position="574"/>
        <end position="804"/>
    </location>
</feature>
<dbReference type="CDD" id="cd02859">
    <property type="entry name" value="E_set_AMPKbeta_like_N"/>
    <property type="match status" value="1"/>
</dbReference>
<name>A0A9P6EAV4_9AGAR</name>
<evidence type="ECO:0000313" key="5">
    <source>
        <dbReference type="Proteomes" id="UP000807306"/>
    </source>
</evidence>
<evidence type="ECO:0000259" key="3">
    <source>
        <dbReference type="SMART" id="SM01010"/>
    </source>
</evidence>
<feature type="compositionally biased region" description="Polar residues" evidence="2">
    <location>
        <begin position="60"/>
        <end position="76"/>
    </location>
</feature>
<evidence type="ECO:0000313" key="4">
    <source>
        <dbReference type="EMBL" id="KAF9525489.1"/>
    </source>
</evidence>
<dbReference type="GO" id="GO:0005737">
    <property type="term" value="C:cytoplasm"/>
    <property type="evidence" value="ECO:0007669"/>
    <property type="project" value="TreeGrafter"/>
</dbReference>
<dbReference type="GO" id="GO:0016301">
    <property type="term" value="F:kinase activity"/>
    <property type="evidence" value="ECO:0007669"/>
    <property type="project" value="UniProtKB-KW"/>
</dbReference>
<keyword evidence="4" id="KW-0808">Transferase</keyword>
<reference evidence="4" key="1">
    <citation type="submission" date="2020-11" db="EMBL/GenBank/DDBJ databases">
        <authorList>
            <consortium name="DOE Joint Genome Institute"/>
            <person name="Ahrendt S."/>
            <person name="Riley R."/>
            <person name="Andreopoulos W."/>
            <person name="Labutti K."/>
            <person name="Pangilinan J."/>
            <person name="Ruiz-Duenas F.J."/>
            <person name="Barrasa J.M."/>
            <person name="Sanchez-Garcia M."/>
            <person name="Camarero S."/>
            <person name="Miyauchi S."/>
            <person name="Serrano A."/>
            <person name="Linde D."/>
            <person name="Babiker R."/>
            <person name="Drula E."/>
            <person name="Ayuso-Fernandez I."/>
            <person name="Pacheco R."/>
            <person name="Padilla G."/>
            <person name="Ferreira P."/>
            <person name="Barriuso J."/>
            <person name="Kellner H."/>
            <person name="Castanera R."/>
            <person name="Alfaro M."/>
            <person name="Ramirez L."/>
            <person name="Pisabarro A.G."/>
            <person name="Kuo A."/>
            <person name="Tritt A."/>
            <person name="Lipzen A."/>
            <person name="He G."/>
            <person name="Yan M."/>
            <person name="Ng V."/>
            <person name="Cullen D."/>
            <person name="Martin F."/>
            <person name="Rosso M.-N."/>
            <person name="Henrissat B."/>
            <person name="Hibbett D."/>
            <person name="Martinez A.T."/>
            <person name="Grigoriev I.V."/>
        </authorList>
    </citation>
    <scope>NUCLEOTIDE SEQUENCE</scope>
    <source>
        <strain evidence="4">CBS 506.95</strain>
    </source>
</reference>
<feature type="compositionally biased region" description="Low complexity" evidence="2">
    <location>
        <begin position="706"/>
        <end position="717"/>
    </location>
</feature>
<feature type="compositionally biased region" description="Polar residues" evidence="2">
    <location>
        <begin position="270"/>
        <end position="281"/>
    </location>
</feature>
<dbReference type="GO" id="GO:0005634">
    <property type="term" value="C:nucleus"/>
    <property type="evidence" value="ECO:0007669"/>
    <property type="project" value="TreeGrafter"/>
</dbReference>
<dbReference type="InterPro" id="IPR032640">
    <property type="entry name" value="AMPK1_CBM"/>
</dbReference>
<feature type="compositionally biased region" description="Acidic residues" evidence="2">
    <location>
        <begin position="468"/>
        <end position="477"/>
    </location>
</feature>
<dbReference type="InterPro" id="IPR050827">
    <property type="entry name" value="CRP1_MDG1_kinase"/>
</dbReference>
<feature type="compositionally biased region" description="Gly residues" evidence="2">
    <location>
        <begin position="577"/>
        <end position="592"/>
    </location>
</feature>
<sequence length="865" mass="91004">MGNSASNPSRPPHSSISPNGGRSTTSPGTRQSSTSPTPGNPHRSMRTKKRSLELPDLASLSLTPSATNTRGRQTKQAAMPIAIPTAAAGARNPFSHYSEAQGIPSQEGRRRRPKNYFESTGSIAGMVVSQPETESREGSRGPDGEGGRTRDSNIVEEEYEDVVPLEPSTHLPFPPPSREQQMRDRELREQSHQHQGSQHSSQHSHASSSRRNHTRQAPAPQTPAQAAARQAQVNRIQELYDRSQDPHPSAPPSSPASISQTLGVAPPGSTPTASNTGSGSTRAREIVRSSIPIALGQRDLLSTSGTLPPAPPATATAATVPLGTIQEDLLAADGDADLEQEPAPVLITWRGGGTEVLLARAGDDEWKGRQVMEREHPNSIIFRATVYLRPGSHHIRFLVDGQWRVADDLPAAVDDQGSLANYVSVGDPTPVLGQPSSMSAAAAAPPMTAATRRMVPGQSFWSAKSEGGDEDGYDGDSVDGHGRQGSQNHQGGQGTGGSGHSYIQARWTSVLPLELIEAAREEEAYLTASAGQYEAQNAHAVAAASRVVVTGFVPAPNIPPAPGLPRHLDKLILNSRVGGGGGNSGSGQGSGSATGERAGTPNSGHGHGVGSGQGGSGRRERERREKERRGERERDERERGDRERERERGDRERGERDRERERGERERTARTRRANIPPPPPPSEDGSGSNEMDIENTYIPMNRTSAQAAAAAAAAAASGSVSGLHTAESSASSTGGGTSTALTTPHVSVPPTPTGPLSPTQSPPKTSYMEGNVPIATSPPPLPPSTSASASNTTPSSPAPAGSRAITIDTANMPSLTDDASVLAVPSHVVLHHLCTSAIKNGVLAVASTTRYKKKYLTTIYYKPT</sequence>
<dbReference type="Pfam" id="PF16561">
    <property type="entry name" value="AMPK1_CBM"/>
    <property type="match status" value="1"/>
</dbReference>
<feature type="region of interest" description="Disordered" evidence="2">
    <location>
        <begin position="460"/>
        <end position="501"/>
    </location>
</feature>
<dbReference type="Proteomes" id="UP000807306">
    <property type="component" value="Unassembled WGS sequence"/>
</dbReference>
<feature type="compositionally biased region" description="Gly residues" evidence="2">
    <location>
        <begin position="605"/>
        <end position="616"/>
    </location>
</feature>
<feature type="compositionally biased region" description="Low complexity" evidence="2">
    <location>
        <begin position="726"/>
        <end position="747"/>
    </location>
</feature>
<dbReference type="InterPro" id="IPR014756">
    <property type="entry name" value="Ig_E-set"/>
</dbReference>
<dbReference type="InterPro" id="IPR006828">
    <property type="entry name" value="ASC_dom"/>
</dbReference>
<dbReference type="SUPFAM" id="SSF81296">
    <property type="entry name" value="E set domains"/>
    <property type="match status" value="1"/>
</dbReference>
<dbReference type="PANTHER" id="PTHR10343:SF84">
    <property type="entry name" value="5'-AMP-ACTIVATED PROTEIN KINASE SUBUNIT BETA-1"/>
    <property type="match status" value="1"/>
</dbReference>
<dbReference type="OrthoDB" id="531008at2759"/>
<feature type="compositionally biased region" description="Low complexity" evidence="2">
    <location>
        <begin position="215"/>
        <end position="232"/>
    </location>
</feature>
<accession>A0A9P6EAV4</accession>
<evidence type="ECO:0000256" key="1">
    <source>
        <dbReference type="ARBA" id="ARBA00010926"/>
    </source>
</evidence>
<dbReference type="GO" id="GO:0031588">
    <property type="term" value="C:nucleotide-activated protein kinase complex"/>
    <property type="evidence" value="ECO:0007669"/>
    <property type="project" value="TreeGrafter"/>
</dbReference>
<comment type="similarity">
    <text evidence="1">Belongs to the 5'-AMP-activated protein kinase beta subunit family.</text>
</comment>
<feature type="region of interest" description="Disordered" evidence="2">
    <location>
        <begin position="1"/>
        <end position="284"/>
    </location>
</feature>
<dbReference type="PANTHER" id="PTHR10343">
    <property type="entry name" value="5'-AMP-ACTIVATED PROTEIN KINASE , BETA SUBUNIT"/>
    <property type="match status" value="1"/>
</dbReference>
<dbReference type="Gene3D" id="2.60.40.10">
    <property type="entry name" value="Immunoglobulins"/>
    <property type="match status" value="1"/>
</dbReference>
<comment type="caution">
    <text evidence="4">The sequence shown here is derived from an EMBL/GenBank/DDBJ whole genome shotgun (WGS) entry which is preliminary data.</text>
</comment>
<feature type="compositionally biased region" description="Acidic residues" evidence="2">
    <location>
        <begin position="154"/>
        <end position="163"/>
    </location>
</feature>
<feature type="compositionally biased region" description="Polar residues" evidence="2">
    <location>
        <begin position="1"/>
        <end position="37"/>
    </location>
</feature>
<dbReference type="GO" id="GO:0019901">
    <property type="term" value="F:protein kinase binding"/>
    <property type="evidence" value="ECO:0007669"/>
    <property type="project" value="TreeGrafter"/>
</dbReference>
<keyword evidence="4" id="KW-0418">Kinase</keyword>
<gene>
    <name evidence="4" type="ORF">CPB83DRAFT_859341</name>
</gene>
<dbReference type="SMART" id="SM01010">
    <property type="entry name" value="AMPKBI"/>
    <property type="match status" value="1"/>
</dbReference>
<dbReference type="AlphaFoldDB" id="A0A9P6EAV4"/>